<dbReference type="eggNOG" id="ENOG5031V0V">
    <property type="taxonomic scope" value="Bacteria"/>
</dbReference>
<dbReference type="AlphaFoldDB" id="K0YHV1"/>
<dbReference type="HOGENOM" id="CLU_210859_0_0_11"/>
<dbReference type="Proteomes" id="UP000006069">
    <property type="component" value="Unassembled WGS sequence"/>
</dbReference>
<evidence type="ECO:0000313" key="2">
    <source>
        <dbReference type="Proteomes" id="UP000006069"/>
    </source>
</evidence>
<gene>
    <name evidence="1" type="ORF">HMPREF9451_01863</name>
</gene>
<keyword evidence="2" id="KW-1185">Reference proteome</keyword>
<sequence>MLEIRVQGLPEEVREFADALERTGCVLGRSREYANRGEGRYVRVYLEAEAPGADARHAAIEERGR</sequence>
<dbReference type="InParanoid" id="K0YHV1"/>
<proteinExistence type="predicted"/>
<evidence type="ECO:0000313" key="1">
    <source>
        <dbReference type="EMBL" id="EJZ83072.1"/>
    </source>
</evidence>
<organism evidence="1 2">
    <name type="scientific">Slackia piriformis YIT 12062</name>
    <dbReference type="NCBI Taxonomy" id="742818"/>
    <lineage>
        <taxon>Bacteria</taxon>
        <taxon>Bacillati</taxon>
        <taxon>Actinomycetota</taxon>
        <taxon>Coriobacteriia</taxon>
        <taxon>Eggerthellales</taxon>
        <taxon>Eggerthellaceae</taxon>
        <taxon>Slackia</taxon>
    </lineage>
</organism>
<dbReference type="EMBL" id="ADMD01000013">
    <property type="protein sequence ID" value="EJZ83072.1"/>
    <property type="molecule type" value="Genomic_DNA"/>
</dbReference>
<dbReference type="RefSeq" id="WP_009140037.1">
    <property type="nucleotide sequence ID" value="NZ_JH815202.1"/>
</dbReference>
<reference evidence="1 2" key="1">
    <citation type="submission" date="2012-08" db="EMBL/GenBank/DDBJ databases">
        <title>The Genome Sequence of Slackia piriformis YIT 12062.</title>
        <authorList>
            <consortium name="The Broad Institute Genome Sequencing Platform"/>
            <person name="Earl A."/>
            <person name="Ward D."/>
            <person name="Feldgarden M."/>
            <person name="Gevers D."/>
            <person name="Morotomi M."/>
            <person name="Walker B."/>
            <person name="Young S.K."/>
            <person name="Zeng Q."/>
            <person name="Gargeya S."/>
            <person name="Fitzgerald M."/>
            <person name="Haas B."/>
            <person name="Abouelleil A."/>
            <person name="Alvarado L."/>
            <person name="Arachchi H.M."/>
            <person name="Berlin A.M."/>
            <person name="Chapman S.B."/>
            <person name="Goldberg J."/>
            <person name="Griggs A."/>
            <person name="Gujja S."/>
            <person name="Hansen M."/>
            <person name="Howarth C."/>
            <person name="Imamovic A."/>
            <person name="Larimer J."/>
            <person name="McCowen C."/>
            <person name="Montmayeur A."/>
            <person name="Murphy C."/>
            <person name="Neiman D."/>
            <person name="Pearson M."/>
            <person name="Priest M."/>
            <person name="Roberts A."/>
            <person name="Saif S."/>
            <person name="Shea T."/>
            <person name="Sisk P."/>
            <person name="Sykes S."/>
            <person name="Wortman J."/>
            <person name="Nusbaum C."/>
            <person name="Birren B."/>
        </authorList>
    </citation>
    <scope>NUCLEOTIDE SEQUENCE [LARGE SCALE GENOMIC DNA]</scope>
    <source>
        <strain evidence="1 2">YIT 12062</strain>
    </source>
</reference>
<comment type="caution">
    <text evidence="1">The sequence shown here is derived from an EMBL/GenBank/DDBJ whole genome shotgun (WGS) entry which is preliminary data.</text>
</comment>
<dbReference type="PATRIC" id="fig|742818.3.peg.1967"/>
<name>K0YHV1_9ACTN</name>
<dbReference type="OrthoDB" id="3199495at2"/>
<protein>
    <submittedName>
        <fullName evidence="1">Uncharacterized protein</fullName>
    </submittedName>
</protein>
<accession>K0YHV1</accession>